<feature type="region of interest" description="Disordered" evidence="1">
    <location>
        <begin position="463"/>
        <end position="519"/>
    </location>
</feature>
<protein>
    <submittedName>
        <fullName evidence="3">Proline-rich protein 22</fullName>
    </submittedName>
</protein>
<feature type="compositionally biased region" description="Basic residues" evidence="1">
    <location>
        <begin position="488"/>
        <end position="498"/>
    </location>
</feature>
<proteinExistence type="predicted"/>
<name>A0ABM2WTT2_MESAU</name>
<dbReference type="RefSeq" id="XP_040594157.1">
    <property type="nucleotide sequence ID" value="XM_040738223.1"/>
</dbReference>
<dbReference type="InterPro" id="IPR031535">
    <property type="entry name" value="PRR22"/>
</dbReference>
<dbReference type="PANTHER" id="PTHR37871">
    <property type="entry name" value="PROLINE-RICH PROTEIN 22"/>
    <property type="match status" value="1"/>
</dbReference>
<dbReference type="Proteomes" id="UP000886700">
    <property type="component" value="Unplaced"/>
</dbReference>
<feature type="region of interest" description="Disordered" evidence="1">
    <location>
        <begin position="337"/>
        <end position="361"/>
    </location>
</feature>
<organism evidence="2 3">
    <name type="scientific">Mesocricetus auratus</name>
    <name type="common">Golden hamster</name>
    <dbReference type="NCBI Taxonomy" id="10036"/>
    <lineage>
        <taxon>Eukaryota</taxon>
        <taxon>Metazoa</taxon>
        <taxon>Chordata</taxon>
        <taxon>Craniata</taxon>
        <taxon>Vertebrata</taxon>
        <taxon>Euteleostomi</taxon>
        <taxon>Mammalia</taxon>
        <taxon>Eutheria</taxon>
        <taxon>Euarchontoglires</taxon>
        <taxon>Glires</taxon>
        <taxon>Rodentia</taxon>
        <taxon>Myomorpha</taxon>
        <taxon>Muroidea</taxon>
        <taxon>Cricetidae</taxon>
        <taxon>Cricetinae</taxon>
        <taxon>Mesocricetus</taxon>
    </lineage>
</organism>
<evidence type="ECO:0000313" key="3">
    <source>
        <dbReference type="RefSeq" id="XP_040594157.1"/>
    </source>
</evidence>
<gene>
    <name evidence="3" type="primary">Prr22</name>
</gene>
<feature type="region of interest" description="Disordered" evidence="1">
    <location>
        <begin position="392"/>
        <end position="418"/>
    </location>
</feature>
<keyword evidence="2" id="KW-1185">Reference proteome</keyword>
<evidence type="ECO:0000313" key="2">
    <source>
        <dbReference type="Proteomes" id="UP000886700"/>
    </source>
</evidence>
<dbReference type="GeneID" id="101823493"/>
<reference evidence="3" key="1">
    <citation type="submission" date="2025-08" db="UniProtKB">
        <authorList>
            <consortium name="RefSeq"/>
        </authorList>
    </citation>
    <scope>IDENTIFICATION</scope>
    <source>
        <tissue evidence="3">Liver</tissue>
    </source>
</reference>
<dbReference type="PANTHER" id="PTHR37871:SF1">
    <property type="entry name" value="PROLINE-RICH PROTEIN 22"/>
    <property type="match status" value="1"/>
</dbReference>
<dbReference type="Pfam" id="PF15776">
    <property type="entry name" value="PRR22"/>
    <property type="match status" value="1"/>
</dbReference>
<feature type="region of interest" description="Disordered" evidence="1">
    <location>
        <begin position="53"/>
        <end position="93"/>
    </location>
</feature>
<feature type="compositionally biased region" description="Low complexity" evidence="1">
    <location>
        <begin position="76"/>
        <end position="86"/>
    </location>
</feature>
<sequence>MRWHPFLFLRDAALAGAWSPSALLSVMLASTLVTVNQGSLAHGVSVQAVKGVTSCPPPPRNPSGRPILDWNPPPSNGANNPGDSVPEVPPLPPGPPPLGWPVCPMQHPKTLYPPAIPQEGFDPRGLEGTEVPGGPEPLPTIASASLLYQNPGSDQDVLSAPPAGFQMAPCGCFFDPRIYRIEWATSDFGQSSLYKVAVAGGPTLSSGYLLEAPPYLKAPGPLPPPYPHYQPAPGGPQFLTHYLPPEESGPEAVGFVGDGGSLNFMEMLRDGLALPPAPKETKPLLAPVPTAHTLPPGPYGPLRGHASQFPGPQVTMRPIEAPREMQGSAVARLGLRFPPGPVDPKAAEVEDTTPMGSGETVPPEVARAFFLPDKVLLEDAMKLFDCLPGGAEPEVALHRRPGPSPTDRGGGEGDSTADIRSLHLPDELLSFDYGVPEVLDAVASVDYVFSFKALDDEPLPHVGVPATDSAAPGLRSHQSGKKTTTPTKKGKPGGRHRQTAGPAGATTTVPRLGPGTAPN</sequence>
<evidence type="ECO:0000256" key="1">
    <source>
        <dbReference type="SAM" id="MobiDB-lite"/>
    </source>
</evidence>
<accession>A0ABM2WTT2</accession>
<feature type="compositionally biased region" description="Low complexity" evidence="1">
    <location>
        <begin position="499"/>
        <end position="508"/>
    </location>
</feature>